<reference evidence="2 3" key="1">
    <citation type="submission" date="2018-11" db="EMBL/GenBank/DDBJ databases">
        <title>Genomic Encyclopedia of Type Strains, Phase IV (KMG-IV): sequencing the most valuable type-strain genomes for metagenomic binning, comparative biology and taxonomic classification.</title>
        <authorList>
            <person name="Goeker M."/>
        </authorList>
    </citation>
    <scope>NUCLEOTIDE SEQUENCE [LARGE SCALE GENOMIC DNA]</scope>
    <source>
        <strain evidence="2 3">DSM 5900</strain>
    </source>
</reference>
<evidence type="ECO:0000256" key="1">
    <source>
        <dbReference type="ARBA" id="ARBA00005254"/>
    </source>
</evidence>
<dbReference type="OrthoDB" id="7332872at2"/>
<dbReference type="PANTHER" id="PTHR42964:SF1">
    <property type="entry name" value="POLYKETIDE BIOSYNTHESIS ENOYL-COA HYDRATASE PKSH-RELATED"/>
    <property type="match status" value="1"/>
</dbReference>
<dbReference type="EMBL" id="RJKX01000017">
    <property type="protein sequence ID" value="ROP83261.1"/>
    <property type="molecule type" value="Genomic_DNA"/>
</dbReference>
<dbReference type="InterPro" id="IPR001753">
    <property type="entry name" value="Enoyl-CoA_hydra/iso"/>
</dbReference>
<comment type="caution">
    <text evidence="2">The sequence shown here is derived from an EMBL/GenBank/DDBJ whole genome shotgun (WGS) entry which is preliminary data.</text>
</comment>
<dbReference type="RefSeq" id="WP_123694345.1">
    <property type="nucleotide sequence ID" value="NZ_AP019700.1"/>
</dbReference>
<gene>
    <name evidence="2" type="ORF">EDC65_4794</name>
</gene>
<organism evidence="2 3">
    <name type="scientific">Stella humosa</name>
    <dbReference type="NCBI Taxonomy" id="94"/>
    <lineage>
        <taxon>Bacteria</taxon>
        <taxon>Pseudomonadati</taxon>
        <taxon>Pseudomonadota</taxon>
        <taxon>Alphaproteobacteria</taxon>
        <taxon>Rhodospirillales</taxon>
        <taxon>Stellaceae</taxon>
        <taxon>Stella</taxon>
    </lineage>
</organism>
<comment type="similarity">
    <text evidence="1">Belongs to the enoyl-CoA hydratase/isomerase family.</text>
</comment>
<dbReference type="InterPro" id="IPR051683">
    <property type="entry name" value="Enoyl-CoA_Hydratase/Isomerase"/>
</dbReference>
<name>A0A3N1KRN8_9PROT</name>
<dbReference type="InterPro" id="IPR029045">
    <property type="entry name" value="ClpP/crotonase-like_dom_sf"/>
</dbReference>
<accession>A0A3N1KRN8</accession>
<evidence type="ECO:0000313" key="2">
    <source>
        <dbReference type="EMBL" id="ROP83261.1"/>
    </source>
</evidence>
<dbReference type="CDD" id="cd06558">
    <property type="entry name" value="crotonase-like"/>
    <property type="match status" value="1"/>
</dbReference>
<dbReference type="GO" id="GO:0003824">
    <property type="term" value="F:catalytic activity"/>
    <property type="evidence" value="ECO:0007669"/>
    <property type="project" value="UniProtKB-ARBA"/>
</dbReference>
<dbReference type="Gene3D" id="3.90.226.10">
    <property type="entry name" value="2-enoyl-CoA Hydratase, Chain A, domain 1"/>
    <property type="match status" value="1"/>
</dbReference>
<dbReference type="SUPFAM" id="SSF52096">
    <property type="entry name" value="ClpP/crotonase"/>
    <property type="match status" value="1"/>
</dbReference>
<proteinExistence type="inferred from homology"/>
<protein>
    <submittedName>
        <fullName evidence="2">Enoyl-CoA hydratase/carnithine racemase</fullName>
    </submittedName>
</protein>
<evidence type="ECO:0000313" key="3">
    <source>
        <dbReference type="Proteomes" id="UP000278222"/>
    </source>
</evidence>
<keyword evidence="3" id="KW-1185">Reference proteome</keyword>
<sequence>MPAADQPSTPPVLTIEGARATVRLNRPAQHNRIEPDDLRVLMDHFSAAAADPAVRVLVLTGTGRTFCAGYDIGALARGRVPVGGADSPPLFGDVVDRLEDLTLPTIVALNGGVFGGGTDLALACDFRIGVEGARMFMPAARLGLQYYTTGQRRYVERLGLGAAKRLFLAGETLDAQAMRDIGYLDEIVPAEGLEARVDGLVGQLAVGSPRAIVGMKRTLNSIARGTLDRAAADAAYAQSIQSADAAEGVRAWHEKRPPNFTGN</sequence>
<dbReference type="Proteomes" id="UP000278222">
    <property type="component" value="Unassembled WGS sequence"/>
</dbReference>
<dbReference type="AlphaFoldDB" id="A0A3N1KRN8"/>
<dbReference type="PANTHER" id="PTHR42964">
    <property type="entry name" value="ENOYL-COA HYDRATASE"/>
    <property type="match status" value="1"/>
</dbReference>
<dbReference type="Pfam" id="PF00378">
    <property type="entry name" value="ECH_1"/>
    <property type="match status" value="1"/>
</dbReference>